<feature type="compositionally biased region" description="Basic and acidic residues" evidence="8">
    <location>
        <begin position="139"/>
        <end position="155"/>
    </location>
</feature>
<dbReference type="InterPro" id="IPR011495">
    <property type="entry name" value="Sig_transdc_His_kin_sub2_dim/P"/>
</dbReference>
<dbReference type="PROSITE" id="PS50109">
    <property type="entry name" value="HIS_KIN"/>
    <property type="match status" value="1"/>
</dbReference>
<keyword evidence="6" id="KW-0418">Kinase</keyword>
<feature type="region of interest" description="Disordered" evidence="8">
    <location>
        <begin position="135"/>
        <end position="155"/>
    </location>
</feature>
<dbReference type="InterPro" id="IPR022066">
    <property type="entry name" value="PdtaS_GAF"/>
</dbReference>
<dbReference type="Pfam" id="PF12282">
    <property type="entry name" value="GAF_PdtaS"/>
    <property type="match status" value="1"/>
</dbReference>
<dbReference type="Pfam" id="PF08448">
    <property type="entry name" value="PAS_4"/>
    <property type="match status" value="1"/>
</dbReference>
<evidence type="ECO:0000256" key="8">
    <source>
        <dbReference type="SAM" id="MobiDB-lite"/>
    </source>
</evidence>
<dbReference type="InterPro" id="IPR003594">
    <property type="entry name" value="HATPase_dom"/>
</dbReference>
<evidence type="ECO:0000313" key="10">
    <source>
        <dbReference type="EMBL" id="EWC62041.1"/>
    </source>
</evidence>
<evidence type="ECO:0000256" key="4">
    <source>
        <dbReference type="ARBA" id="ARBA00022679"/>
    </source>
</evidence>
<dbReference type="InterPro" id="IPR035965">
    <property type="entry name" value="PAS-like_dom_sf"/>
</dbReference>
<dbReference type="EMBL" id="AYXG01000090">
    <property type="protein sequence ID" value="EWC62041.1"/>
    <property type="molecule type" value="Genomic_DNA"/>
</dbReference>
<dbReference type="SMART" id="SM00387">
    <property type="entry name" value="HATPase_c"/>
    <property type="match status" value="1"/>
</dbReference>
<dbReference type="Pfam" id="PF02518">
    <property type="entry name" value="HATPase_c"/>
    <property type="match status" value="1"/>
</dbReference>
<comment type="caution">
    <text evidence="10">The sequence shown here is derived from an EMBL/GenBank/DDBJ whole genome shotgun (WGS) entry which is preliminary data.</text>
</comment>
<dbReference type="SMART" id="SM00911">
    <property type="entry name" value="HWE_HK"/>
    <property type="match status" value="1"/>
</dbReference>
<keyword evidence="3" id="KW-0597">Phosphoprotein</keyword>
<dbReference type="InterPro" id="IPR005467">
    <property type="entry name" value="His_kinase_dom"/>
</dbReference>
<evidence type="ECO:0000259" key="9">
    <source>
        <dbReference type="PROSITE" id="PS50109"/>
    </source>
</evidence>
<dbReference type="Gene3D" id="3.30.565.10">
    <property type="entry name" value="Histidine kinase-like ATPase, C-terminal domain"/>
    <property type="match status" value="1"/>
</dbReference>
<keyword evidence="4" id="KW-0808">Transferase</keyword>
<proteinExistence type="predicted"/>
<keyword evidence="11" id="KW-1185">Reference proteome</keyword>
<dbReference type="PANTHER" id="PTHR41523:SF8">
    <property type="entry name" value="ETHYLENE RESPONSE SENSOR PROTEIN"/>
    <property type="match status" value="1"/>
</dbReference>
<dbReference type="STRING" id="909613.UO65_2645"/>
<dbReference type="GO" id="GO:0004673">
    <property type="term" value="F:protein histidine kinase activity"/>
    <property type="evidence" value="ECO:0007669"/>
    <property type="project" value="UniProtKB-EC"/>
</dbReference>
<sequence length="565" mass="60442">MPLIPAPAGPVVRRRARPPDRSAGPVAGVMTVVAPGGQRAVAGGTVVVLEPVPPKPPRSRVSTLSDLLAEHTGLSGGAVDHLQLVVAEWQLLSDLSFADFLLWVKVTEEPDGAAAADPEAGDRYICVAQARPTTAPTAHPEDVVGSHTDARENPQLRRAAAERRICREEDPRWYLGVPVRREAVPVSFGGEVVGILSRETNLAVPRVPSGLEIAYLGIAGDLCHMVGDGTFPTAEPSPDVHTSPRVGDGLIRLDTSGAVVFASPNALSAYHRMGHAADLVGVRLAPLTRSLIADPFDATEVAQRILMALDGQPSMRTEAESRRGAAVLFRALPLRPGGKPAGALVLCRDVTEVRRRDRALMSKDATIREIHHRVKNNLQTVAALLRLQSRRTNSPEAKEALAESVRRVAAIAMVHETLSTSVDERVDLDELIDKVIPVIGDVAAAESHVKVRKSGQFGVVAAETATPLVMILTELIQNAVEHAYPAGHSGEVVVTATRSARWLDVVVADDGKGLPRGFSLERANGLGLQIVRTLMESELRGTLSLSRRDRAGTEAVLRVPLSHRR</sequence>
<accession>W7IZQ4</accession>
<dbReference type="Gene3D" id="3.30.450.280">
    <property type="entry name" value="GAF domain"/>
    <property type="match status" value="1"/>
</dbReference>
<dbReference type="PATRIC" id="fig|909613.9.peg.2646"/>
<dbReference type="Proteomes" id="UP000019277">
    <property type="component" value="Unassembled WGS sequence"/>
</dbReference>
<dbReference type="InterPro" id="IPR011102">
    <property type="entry name" value="Sig_transdc_His_kinase_HWE"/>
</dbReference>
<evidence type="ECO:0000256" key="3">
    <source>
        <dbReference type="ARBA" id="ARBA00022553"/>
    </source>
</evidence>
<reference evidence="10 11" key="1">
    <citation type="journal article" date="2014" name="Genome Announc.">
        <title>Draft Genome Sequence of the Antitrypanosomally Active Sponge-Associated Bacterium Actinokineospora sp. Strain EG49.</title>
        <authorList>
            <person name="Harjes J."/>
            <person name="Ryu T."/>
            <person name="Abdelmohsen U.R."/>
            <person name="Moitinho-Silva L."/>
            <person name="Horn H."/>
            <person name="Ravasi T."/>
            <person name="Hentschel U."/>
        </authorList>
    </citation>
    <scope>NUCLEOTIDE SEQUENCE [LARGE SCALE GENOMIC DNA]</scope>
    <source>
        <strain evidence="10 11">EG49</strain>
    </source>
</reference>
<dbReference type="eggNOG" id="COG3920">
    <property type="taxonomic scope" value="Bacteria"/>
</dbReference>
<dbReference type="SUPFAM" id="SSF55785">
    <property type="entry name" value="PYP-like sensor domain (PAS domain)"/>
    <property type="match status" value="1"/>
</dbReference>
<dbReference type="InterPro" id="IPR038424">
    <property type="entry name" value="H_kinase_PdtaS_GAF_sf"/>
</dbReference>
<feature type="domain" description="Histidine kinase" evidence="9">
    <location>
        <begin position="369"/>
        <end position="563"/>
    </location>
</feature>
<dbReference type="SUPFAM" id="SSF55874">
    <property type="entry name" value="ATPase domain of HSP90 chaperone/DNA topoisomerase II/histidine kinase"/>
    <property type="match status" value="1"/>
</dbReference>
<dbReference type="Pfam" id="PF07568">
    <property type="entry name" value="HisKA_2"/>
    <property type="match status" value="1"/>
</dbReference>
<evidence type="ECO:0000256" key="1">
    <source>
        <dbReference type="ARBA" id="ARBA00000085"/>
    </source>
</evidence>
<dbReference type="EC" id="2.7.13.3" evidence="2"/>
<dbReference type="GO" id="GO:0005524">
    <property type="term" value="F:ATP binding"/>
    <property type="evidence" value="ECO:0007669"/>
    <property type="project" value="UniProtKB-KW"/>
</dbReference>
<evidence type="ECO:0000313" key="11">
    <source>
        <dbReference type="Proteomes" id="UP000019277"/>
    </source>
</evidence>
<dbReference type="Gene3D" id="3.30.450.20">
    <property type="entry name" value="PAS domain"/>
    <property type="match status" value="1"/>
</dbReference>
<keyword evidence="7" id="KW-0067">ATP-binding</keyword>
<feature type="region of interest" description="Disordered" evidence="8">
    <location>
        <begin position="1"/>
        <end position="26"/>
    </location>
</feature>
<evidence type="ECO:0000256" key="2">
    <source>
        <dbReference type="ARBA" id="ARBA00012438"/>
    </source>
</evidence>
<evidence type="ECO:0000256" key="5">
    <source>
        <dbReference type="ARBA" id="ARBA00022741"/>
    </source>
</evidence>
<comment type="catalytic activity">
    <reaction evidence="1">
        <text>ATP + protein L-histidine = ADP + protein N-phospho-L-histidine.</text>
        <dbReference type="EC" id="2.7.13.3"/>
    </reaction>
</comment>
<dbReference type="InterPro" id="IPR036890">
    <property type="entry name" value="HATPase_C_sf"/>
</dbReference>
<gene>
    <name evidence="10" type="ORF">UO65_2645</name>
</gene>
<dbReference type="InterPro" id="IPR013656">
    <property type="entry name" value="PAS_4"/>
</dbReference>
<protein>
    <recommendedName>
        <fullName evidence="2">histidine kinase</fullName>
        <ecNumber evidence="2">2.7.13.3</ecNumber>
    </recommendedName>
</protein>
<organism evidence="10 11">
    <name type="scientific">Actinokineospora spheciospongiae</name>
    <dbReference type="NCBI Taxonomy" id="909613"/>
    <lineage>
        <taxon>Bacteria</taxon>
        <taxon>Bacillati</taxon>
        <taxon>Actinomycetota</taxon>
        <taxon>Actinomycetes</taxon>
        <taxon>Pseudonocardiales</taxon>
        <taxon>Pseudonocardiaceae</taxon>
        <taxon>Actinokineospora</taxon>
    </lineage>
</organism>
<dbReference type="PANTHER" id="PTHR41523">
    <property type="entry name" value="TWO-COMPONENT SYSTEM SENSOR PROTEIN"/>
    <property type="match status" value="1"/>
</dbReference>
<keyword evidence="5" id="KW-0547">Nucleotide-binding</keyword>
<dbReference type="AlphaFoldDB" id="W7IZQ4"/>
<name>W7IZQ4_9PSEU</name>
<evidence type="ECO:0000256" key="6">
    <source>
        <dbReference type="ARBA" id="ARBA00022777"/>
    </source>
</evidence>
<evidence type="ECO:0000256" key="7">
    <source>
        <dbReference type="ARBA" id="ARBA00022840"/>
    </source>
</evidence>